<evidence type="ECO:0000313" key="2">
    <source>
        <dbReference type="EMBL" id="AIA30678.1"/>
    </source>
</evidence>
<sequence length="157" mass="17853">MQVEDKDFIRRAIRSPRETLGGFPILPRLIDKIRLHLSGQLPPVYVGNLLMPPPYLDGRFLSFVEISPEEMSEIVASGIGDEQILAWVRSRGVPRSPEEIEKWRFSIENSPVPEDRVAHRVSAYPEVAARFDVSNMSPFDLLDLDEGRILTPSSRRT</sequence>
<dbReference type="HOGENOM" id="CLU_1632340_0_0_0"/>
<reference evidence="2 3" key="2">
    <citation type="journal article" date="2015" name="Biomed. Res. Int.">
        <title>Effects of Arsenite Resistance on the Growth and Functional Gene Expression of Leptospirillum ferriphilum and Acidithiobacillus thiooxidans in Pure Culture and Coculture.</title>
        <authorList>
            <person name="Jiang H."/>
            <person name="Liang Y."/>
            <person name="Yin H."/>
            <person name="Xiao Y."/>
            <person name="Guo X."/>
            <person name="Xu Y."/>
            <person name="Hu Q."/>
            <person name="Liu H."/>
            <person name="Liu X."/>
        </authorList>
    </citation>
    <scope>NUCLEOTIDE SEQUENCE [LARGE SCALE GENOMIC DNA]</scope>
    <source>
        <strain evidence="2 3">YSK</strain>
    </source>
</reference>
<evidence type="ECO:0000313" key="3">
    <source>
        <dbReference type="Proteomes" id="UP000027059"/>
    </source>
</evidence>
<dbReference type="Pfam" id="PF16798">
    <property type="entry name" value="DUF5069"/>
    <property type="match status" value="1"/>
</dbReference>
<feature type="domain" description="DUF5069" evidence="1">
    <location>
        <begin position="11"/>
        <end position="148"/>
    </location>
</feature>
<gene>
    <name evidence="2" type="ORF">Y981_07685</name>
</gene>
<accession>A0A059XV16</accession>
<keyword evidence="3" id="KW-1185">Reference proteome</keyword>
<dbReference type="EMBL" id="CP007243">
    <property type="protein sequence ID" value="AIA30678.1"/>
    <property type="molecule type" value="Genomic_DNA"/>
</dbReference>
<dbReference type="AlphaFoldDB" id="A0A059XV16"/>
<dbReference type="InterPro" id="IPR031849">
    <property type="entry name" value="DUF5069"/>
</dbReference>
<protein>
    <recommendedName>
        <fullName evidence="1">DUF5069 domain-containing protein</fullName>
    </recommendedName>
</protein>
<name>A0A059XV16_9BACT</name>
<evidence type="ECO:0000259" key="1">
    <source>
        <dbReference type="Pfam" id="PF16798"/>
    </source>
</evidence>
<organism evidence="2 3">
    <name type="scientific">Leptospirillum ferriphilum YSK</name>
    <dbReference type="NCBI Taxonomy" id="1441628"/>
    <lineage>
        <taxon>Bacteria</taxon>
        <taxon>Pseudomonadati</taxon>
        <taxon>Nitrospirota</taxon>
        <taxon>Nitrospiria</taxon>
        <taxon>Nitrospirales</taxon>
        <taxon>Nitrospiraceae</taxon>
        <taxon>Leptospirillum</taxon>
    </lineage>
</organism>
<proteinExistence type="predicted"/>
<dbReference type="OrthoDB" id="9800332at2"/>
<reference evidence="3" key="1">
    <citation type="submission" date="2014-02" db="EMBL/GenBank/DDBJ databases">
        <title>Complete genome sequence and comparative genomic analysis of the nitrogen-fixing bacterium Leptospirillum ferriphilum YSK.</title>
        <authorList>
            <person name="Guo X."/>
            <person name="Yin H."/>
            <person name="Liang Y."/>
            <person name="Hu Q."/>
            <person name="Ma L."/>
            <person name="Xiao Y."/>
            <person name="Zhang X."/>
            <person name="Qiu G."/>
            <person name="Liu X."/>
        </authorList>
    </citation>
    <scope>NUCLEOTIDE SEQUENCE [LARGE SCALE GENOMIC DNA]</scope>
    <source>
        <strain evidence="3">YSK</strain>
    </source>
</reference>
<dbReference type="Proteomes" id="UP000027059">
    <property type="component" value="Chromosome"/>
</dbReference>
<dbReference type="KEGG" id="lfp:Y981_07685"/>